<dbReference type="KEGG" id="vg:15013447"/>
<gene>
    <name evidence="1" type="ORF">CYXG_00025</name>
</gene>
<accession>M1TUJ0</accession>
<evidence type="ECO:0000313" key="1">
    <source>
        <dbReference type="EMBL" id="AGG54089.1"/>
    </source>
</evidence>
<dbReference type="OrthoDB" id="25551at10239"/>
<reference evidence="1 2" key="1">
    <citation type="submission" date="2010-03" db="EMBL/GenBank/DDBJ databases">
        <title>The Genome Sequence of Cyanophage S-SSM4.</title>
        <authorList>
            <consortium name="The Broad Institute Genome Sequencing Platform"/>
            <person name="Henn M.R."/>
            <person name="Sullivan M.S."/>
            <person name="Osburne M.S."/>
            <person name="Levin J."/>
            <person name="Malboeuf C."/>
            <person name="Casali M."/>
            <person name="Russ C."/>
            <person name="Lennon N."/>
            <person name="Erlich R."/>
            <person name="Young S.K."/>
            <person name="Koehrsen M."/>
            <person name="Yandava C."/>
            <person name="Zeng Q."/>
            <person name="Alvarado L."/>
            <person name="Anderson S."/>
            <person name="Berlin A."/>
            <person name="Borenstein D."/>
            <person name="Chen Z."/>
            <person name="Engels R."/>
            <person name="Freedman E."/>
            <person name="Gellesch M."/>
            <person name="Goldberg J."/>
            <person name="Green L."/>
            <person name="Griggs A."/>
            <person name="Gujja S."/>
            <person name="Heiman D."/>
            <person name="Hepburn T."/>
            <person name="Howarth C."/>
            <person name="Jen D."/>
            <person name="Larson L."/>
            <person name="Lewis B."/>
            <person name="Mehta T."/>
            <person name="Park D."/>
            <person name="Pearson M."/>
            <person name="Roberts A."/>
            <person name="Ryan E."/>
            <person name="Saif S."/>
            <person name="Shea T."/>
            <person name="Shenoy N."/>
            <person name="Sisk P."/>
            <person name="Stolte C."/>
            <person name="Sykes S."/>
            <person name="Walk T."/>
            <person name="White J."/>
            <person name="Yu Q."/>
            <person name="Coleman M.L."/>
            <person name="Huang K.H."/>
            <person name="Weigele P.R."/>
            <person name="DeFrancesco A.S."/>
            <person name="Kern S.E."/>
            <person name="Thompson L.R."/>
            <person name="Fu R."/>
            <person name="Hombeck B."/>
            <person name="Chisholm S.W."/>
            <person name="Haas B."/>
            <person name="Nusbaum C."/>
            <person name="Galagan J."/>
            <person name="Birren B."/>
        </authorList>
    </citation>
    <scope>NUCLEOTIDE SEQUENCE [LARGE SCALE GENOMIC DNA]</scope>
    <source>
        <strain evidence="1 2">S-SSM4</strain>
    </source>
</reference>
<name>M1TUJ0_9CAUD</name>
<evidence type="ECO:0000313" key="2">
    <source>
        <dbReference type="Proteomes" id="UP000203282"/>
    </source>
</evidence>
<proteinExistence type="predicted"/>
<keyword evidence="2" id="KW-1185">Reference proteome</keyword>
<dbReference type="GeneID" id="15013447"/>
<organism evidence="1 2">
    <name type="scientific">Synechococcus phage S-SSM4</name>
    <dbReference type="NCBI Taxonomy" id="536466"/>
    <lineage>
        <taxon>Viruses</taxon>
        <taxon>Duplodnaviria</taxon>
        <taxon>Heunggongvirae</taxon>
        <taxon>Uroviricota</taxon>
        <taxon>Caudoviricetes</taxon>
        <taxon>Pantevenvirales</taxon>
        <taxon>Kyanoviridae</taxon>
        <taxon>Greenvirus</taxon>
        <taxon>Greenvirus ssm4</taxon>
    </lineage>
</organism>
<sequence>MIMDKIDFLTDVYEDYCTKHSLPYVSADEQDTSDMDEKHVNWLRNFNEMWELAANS</sequence>
<protein>
    <submittedName>
        <fullName evidence="1">Uncharacterized protein</fullName>
    </submittedName>
</protein>
<dbReference type="EMBL" id="HQ316583">
    <property type="protein sequence ID" value="AGG54089.1"/>
    <property type="molecule type" value="Genomic_DNA"/>
</dbReference>
<dbReference type="RefSeq" id="YP_007677214.1">
    <property type="nucleotide sequence ID" value="NC_020875.1"/>
</dbReference>
<dbReference type="Proteomes" id="UP000203282">
    <property type="component" value="Segment"/>
</dbReference>